<reference evidence="2 3" key="1">
    <citation type="journal article" date="2020" name="Phytopathology">
        <title>Genome Sequence Resources of Colletotrichum truncatum, C. plurivorum, C. musicola, and C. sojae: Four Species Pathogenic to Soybean (Glycine max).</title>
        <authorList>
            <person name="Rogerio F."/>
            <person name="Boufleur T.R."/>
            <person name="Ciampi-Guillardi M."/>
            <person name="Sukno S.A."/>
            <person name="Thon M.R."/>
            <person name="Massola Junior N.S."/>
            <person name="Baroncelli R."/>
        </authorList>
    </citation>
    <scope>NUCLEOTIDE SEQUENCE [LARGE SCALE GENOMIC DNA]</scope>
    <source>
        <strain evidence="2 3">LFN0009</strain>
    </source>
</reference>
<sequence>MRLRRWSLDSMLWAMQAPLQALSTPSHATLRHLSSLIAVPCLVPLVLQPASGTTAINSVSSQLAHRGRRGKICHVVGRATARSCHTDRTILVNVAAAYTLQQPLTRCKAVARLPSLLQPPRGNSWAPSHWQFVDSPERLKRRPFLATEASGSTTFLSLDRRCAATTACVPNRTGLQLYETPFPTPVA</sequence>
<evidence type="ECO:0000313" key="2">
    <source>
        <dbReference type="EMBL" id="KAF6814249.1"/>
    </source>
</evidence>
<name>A0A8H6MYZ6_9PEZI</name>
<evidence type="ECO:0008006" key="4">
    <source>
        <dbReference type="Google" id="ProtNLM"/>
    </source>
</evidence>
<comment type="caution">
    <text evidence="2">The sequence shown here is derived from an EMBL/GenBank/DDBJ whole genome shotgun (WGS) entry which is preliminary data.</text>
</comment>
<accession>A0A8H6MYZ6</accession>
<feature type="signal peptide" evidence="1">
    <location>
        <begin position="1"/>
        <end position="21"/>
    </location>
</feature>
<dbReference type="EMBL" id="WIGN01000045">
    <property type="protein sequence ID" value="KAF6814249.1"/>
    <property type="molecule type" value="Genomic_DNA"/>
</dbReference>
<feature type="chain" id="PRO_5034981586" description="Secreted protein" evidence="1">
    <location>
        <begin position="22"/>
        <end position="187"/>
    </location>
</feature>
<organism evidence="2 3">
    <name type="scientific">Colletotrichum sojae</name>
    <dbReference type="NCBI Taxonomy" id="2175907"/>
    <lineage>
        <taxon>Eukaryota</taxon>
        <taxon>Fungi</taxon>
        <taxon>Dikarya</taxon>
        <taxon>Ascomycota</taxon>
        <taxon>Pezizomycotina</taxon>
        <taxon>Sordariomycetes</taxon>
        <taxon>Hypocreomycetidae</taxon>
        <taxon>Glomerellales</taxon>
        <taxon>Glomerellaceae</taxon>
        <taxon>Colletotrichum</taxon>
        <taxon>Colletotrichum orchidearum species complex</taxon>
    </lineage>
</organism>
<protein>
    <recommendedName>
        <fullName evidence="4">Secreted protein</fullName>
    </recommendedName>
</protein>
<proteinExistence type="predicted"/>
<evidence type="ECO:0000256" key="1">
    <source>
        <dbReference type="SAM" id="SignalP"/>
    </source>
</evidence>
<keyword evidence="1" id="KW-0732">Signal</keyword>
<dbReference type="AlphaFoldDB" id="A0A8H6MYZ6"/>
<keyword evidence="3" id="KW-1185">Reference proteome</keyword>
<gene>
    <name evidence="2" type="ORF">CSOJ01_04140</name>
</gene>
<evidence type="ECO:0000313" key="3">
    <source>
        <dbReference type="Proteomes" id="UP000652219"/>
    </source>
</evidence>
<dbReference type="Proteomes" id="UP000652219">
    <property type="component" value="Unassembled WGS sequence"/>
</dbReference>